<organism evidence="2 3">
    <name type="scientific">Hyphobacterium marinum</name>
    <dbReference type="NCBI Taxonomy" id="3116574"/>
    <lineage>
        <taxon>Bacteria</taxon>
        <taxon>Pseudomonadati</taxon>
        <taxon>Pseudomonadota</taxon>
        <taxon>Alphaproteobacteria</taxon>
        <taxon>Maricaulales</taxon>
        <taxon>Maricaulaceae</taxon>
        <taxon>Hyphobacterium</taxon>
    </lineage>
</organism>
<proteinExistence type="predicted"/>
<reference evidence="2 3" key="1">
    <citation type="submission" date="2024-01" db="EMBL/GenBank/DDBJ databases">
        <title>Hyphobacterium bacterium isolated from marine sediment.</title>
        <authorList>
            <person name="Zhao S."/>
        </authorList>
    </citation>
    <scope>NUCLEOTIDE SEQUENCE [LARGE SCALE GENOMIC DNA]</scope>
    <source>
        <strain evidence="2 3">Y60-23</strain>
    </source>
</reference>
<feature type="transmembrane region" description="Helical" evidence="1">
    <location>
        <begin position="40"/>
        <end position="58"/>
    </location>
</feature>
<feature type="transmembrane region" description="Helical" evidence="1">
    <location>
        <begin position="65"/>
        <end position="86"/>
    </location>
</feature>
<dbReference type="RefSeq" id="WP_330196858.1">
    <property type="nucleotide sequence ID" value="NZ_JAZDRO010000005.1"/>
</dbReference>
<dbReference type="EMBL" id="JAZDRO010000005">
    <property type="protein sequence ID" value="MEE2567296.1"/>
    <property type="molecule type" value="Genomic_DNA"/>
</dbReference>
<accession>A0ABU7M0F4</accession>
<sequence>MNRTLIIVMAGLVAAALIALAIFSTNSGPVGDGVLQNSRLAYLVLAGLYVAAASWAAIRKNPGRMIGHLLVWLGLIALATAAISFFG</sequence>
<keyword evidence="1" id="KW-1133">Transmembrane helix</keyword>
<keyword evidence="1" id="KW-0472">Membrane</keyword>
<evidence type="ECO:0000256" key="1">
    <source>
        <dbReference type="SAM" id="Phobius"/>
    </source>
</evidence>
<evidence type="ECO:0000313" key="2">
    <source>
        <dbReference type="EMBL" id="MEE2567296.1"/>
    </source>
</evidence>
<comment type="caution">
    <text evidence="2">The sequence shown here is derived from an EMBL/GenBank/DDBJ whole genome shotgun (WGS) entry which is preliminary data.</text>
</comment>
<keyword evidence="3" id="KW-1185">Reference proteome</keyword>
<keyword evidence="1" id="KW-0812">Transmembrane</keyword>
<protein>
    <submittedName>
        <fullName evidence="2">Uncharacterized protein</fullName>
    </submittedName>
</protein>
<evidence type="ECO:0000313" key="3">
    <source>
        <dbReference type="Proteomes" id="UP001310692"/>
    </source>
</evidence>
<gene>
    <name evidence="2" type="ORF">V0U35_11470</name>
</gene>
<name>A0ABU7M0F4_9PROT</name>
<dbReference type="Proteomes" id="UP001310692">
    <property type="component" value="Unassembled WGS sequence"/>
</dbReference>